<dbReference type="PANTHER" id="PTHR44259">
    <property type="entry name" value="OS07G0183000 PROTEIN-RELATED"/>
    <property type="match status" value="1"/>
</dbReference>
<dbReference type="AlphaFoldDB" id="A0AAD5ZZT3"/>
<dbReference type="Pfam" id="PF03478">
    <property type="entry name" value="Beta-prop_KIB1-4"/>
    <property type="match status" value="1"/>
</dbReference>
<organism evidence="2 3">
    <name type="scientific">Rhynchospora tenuis</name>
    <dbReference type="NCBI Taxonomy" id="198213"/>
    <lineage>
        <taxon>Eukaryota</taxon>
        <taxon>Viridiplantae</taxon>
        <taxon>Streptophyta</taxon>
        <taxon>Embryophyta</taxon>
        <taxon>Tracheophyta</taxon>
        <taxon>Spermatophyta</taxon>
        <taxon>Magnoliopsida</taxon>
        <taxon>Liliopsida</taxon>
        <taxon>Poales</taxon>
        <taxon>Cyperaceae</taxon>
        <taxon>Cyperoideae</taxon>
        <taxon>Rhynchosporeae</taxon>
        <taxon>Rhynchospora</taxon>
    </lineage>
</organism>
<sequence>MGPNWCLLPPELLQSIAERVTSLADHIRFRAVCHPWRSASSPRPRHLPIQLPWLMLPFKFDGNGDSTRLFYDPSASKTHRLYLPETLGVNICGSSYGWLVLHNGKVTSLVNPITRATISLPPYTVPPSDLGIAPLNVENALISFEDCCVYNSALCSTHNFSVEKAILTSNPMDAGCMVIINTDSLWELAFCKIGDERWTVIQYHDEGPTEWYDVCDLSYINGVLYTLNPDGFVTMYNLISPSKTELDCEPISSNIYLVQGVDGDVLLIYYHGITYDDGILGREIEHTVYKLSNDGEPTWIKVNDVGKNVFFVGSGCQAFSLSSDHLQLPSNAKCVFYDSRRMTEQKQNYYLSWYNHKIKLGKLDNETVTDISGDLGSFQINGCWLKSLWLTPSLL</sequence>
<dbReference type="EMBL" id="JAMRDG010000001">
    <property type="protein sequence ID" value="KAJ3706868.1"/>
    <property type="molecule type" value="Genomic_DNA"/>
</dbReference>
<comment type="caution">
    <text evidence="2">The sequence shown here is derived from an EMBL/GenBank/DDBJ whole genome shotgun (WGS) entry which is preliminary data.</text>
</comment>
<evidence type="ECO:0000313" key="3">
    <source>
        <dbReference type="Proteomes" id="UP001210211"/>
    </source>
</evidence>
<dbReference type="InterPro" id="IPR050942">
    <property type="entry name" value="F-box_BR-signaling"/>
</dbReference>
<dbReference type="InterPro" id="IPR036047">
    <property type="entry name" value="F-box-like_dom_sf"/>
</dbReference>
<reference evidence="2 3" key="1">
    <citation type="journal article" date="2022" name="Cell">
        <title>Repeat-based holocentromeres influence genome architecture and karyotype evolution.</title>
        <authorList>
            <person name="Hofstatter P.G."/>
            <person name="Thangavel G."/>
            <person name="Lux T."/>
            <person name="Neumann P."/>
            <person name="Vondrak T."/>
            <person name="Novak P."/>
            <person name="Zhang M."/>
            <person name="Costa L."/>
            <person name="Castellani M."/>
            <person name="Scott A."/>
            <person name="Toegelov H."/>
            <person name="Fuchs J."/>
            <person name="Mata-Sucre Y."/>
            <person name="Dias Y."/>
            <person name="Vanzela A.L.L."/>
            <person name="Huettel B."/>
            <person name="Almeida C.C.S."/>
            <person name="Simkova H."/>
            <person name="Souza G."/>
            <person name="Pedrosa-Harand A."/>
            <person name="Macas J."/>
            <person name="Mayer K.F.X."/>
            <person name="Houben A."/>
            <person name="Marques A."/>
        </authorList>
    </citation>
    <scope>NUCLEOTIDE SEQUENCE [LARGE SCALE GENOMIC DNA]</scope>
    <source>
        <strain evidence="2">RhyTen1mFocal</strain>
    </source>
</reference>
<dbReference type="SUPFAM" id="SSF81383">
    <property type="entry name" value="F-box domain"/>
    <property type="match status" value="1"/>
</dbReference>
<evidence type="ECO:0000313" key="2">
    <source>
        <dbReference type="EMBL" id="KAJ3706868.1"/>
    </source>
</evidence>
<feature type="domain" description="KIB1-4 beta-propeller" evidence="1">
    <location>
        <begin position="70"/>
        <end position="337"/>
    </location>
</feature>
<dbReference type="InterPro" id="IPR005174">
    <property type="entry name" value="KIB1-4_b-propeller"/>
</dbReference>
<accession>A0AAD5ZZT3</accession>
<dbReference type="Proteomes" id="UP001210211">
    <property type="component" value="Unassembled WGS sequence"/>
</dbReference>
<name>A0AAD5ZZT3_9POAL</name>
<dbReference type="PANTHER" id="PTHR44259:SF114">
    <property type="entry name" value="OS06G0707300 PROTEIN"/>
    <property type="match status" value="1"/>
</dbReference>
<dbReference type="Gene3D" id="1.20.1280.50">
    <property type="match status" value="1"/>
</dbReference>
<proteinExistence type="predicted"/>
<keyword evidence="3" id="KW-1185">Reference proteome</keyword>
<evidence type="ECO:0000259" key="1">
    <source>
        <dbReference type="Pfam" id="PF03478"/>
    </source>
</evidence>
<protein>
    <recommendedName>
        <fullName evidence="1">KIB1-4 beta-propeller domain-containing protein</fullName>
    </recommendedName>
</protein>
<gene>
    <name evidence="2" type="ORF">LUZ61_010573</name>
</gene>